<dbReference type="PROSITE" id="PS50102">
    <property type="entry name" value="RRM"/>
    <property type="match status" value="1"/>
</dbReference>
<sequence length="618" mass="68576">MEDAFPTNLTGRLQFGLHWVCEVRALQMRGHGTAYVRTHMHSKKGKKVKKTNKLSLGEFLTDGNTAVLNQVQISVPVKLSDWGEDGDDDDDDRGVRTQVIALPTAPRATRILNDDSIPQHPPFSIYVSNLPYDINEEDLYEIFADQEIVAMSLPRDDGDSRRLRGFGNIEFATRDDLIDVLAMPEPMVRNRRIRIGPYNENDTKRRNNRYDNFSSSDRDGDRPSSGNWRDRPDRGSGGGGGDRDGGGMRRSGYSSGGGGGGYNRDREDRSGGGDSSGGGGNWRTDNRPPLPPPLSPGANRRNYDRDRGSSDGFRRQPESRMTRTPREPEVPMERPKLVLQPRTLPLPELPKPRPESDDDSRESEVGSGDGSGDSMPSPPRPRPTPVPAAKVFGDAKPVDTAAREREIEERLREKERLEREERQRKKEAEALAAAAARESEDVGKAVAEGADKENIDTDKENNAGKHKGGDAAEEVVNWRVRKTDEADTTNKGNKAPHAHADVDKRLPQSPAAKYSNTSGGKYLSNRRTEDRRTDNQRDSNRGTNPPVQRNGVATGRDYPRERDTRDRAPLPPPSRDGVRAGDNKDRPAKPALEKDPKTLEERMPKFQEPSGPVRSAIG</sequence>
<reference evidence="7" key="2">
    <citation type="submission" date="2020-05" db="UniProtKB">
        <authorList>
            <consortium name="EnsemblMetazoa"/>
        </authorList>
    </citation>
    <scope>IDENTIFICATION</scope>
</reference>
<evidence type="ECO:0000256" key="1">
    <source>
        <dbReference type="ARBA" id="ARBA00022737"/>
    </source>
</evidence>
<keyword evidence="2 3" id="KW-0694">RNA-binding</keyword>
<feature type="compositionally biased region" description="Basic and acidic residues" evidence="4">
    <location>
        <begin position="526"/>
        <end position="540"/>
    </location>
</feature>
<feature type="compositionally biased region" description="Basic and acidic residues" evidence="4">
    <location>
        <begin position="216"/>
        <end position="234"/>
    </location>
</feature>
<evidence type="ECO:0000313" key="7">
    <source>
        <dbReference type="EnsemblMetazoa" id="ASIC005227-PA"/>
    </source>
</evidence>
<dbReference type="Proteomes" id="UP000030765">
    <property type="component" value="Unassembled WGS sequence"/>
</dbReference>
<evidence type="ECO:0000256" key="3">
    <source>
        <dbReference type="PROSITE-ProRule" id="PRU00176"/>
    </source>
</evidence>
<dbReference type="OMA" id="GDKCRDG"/>
<feature type="compositionally biased region" description="Gly residues" evidence="4">
    <location>
        <begin position="272"/>
        <end position="281"/>
    </location>
</feature>
<dbReference type="InterPro" id="IPR000504">
    <property type="entry name" value="RRM_dom"/>
</dbReference>
<feature type="region of interest" description="Disordered" evidence="4">
    <location>
        <begin position="193"/>
        <end position="618"/>
    </location>
</feature>
<dbReference type="AlphaFoldDB" id="A0A084VIW2"/>
<dbReference type="Pfam" id="PF00076">
    <property type="entry name" value="RRM_1"/>
    <property type="match status" value="1"/>
</dbReference>
<feature type="compositionally biased region" description="Basic and acidic residues" evidence="4">
    <location>
        <begin position="401"/>
        <end position="429"/>
    </location>
</feature>
<feature type="compositionally biased region" description="Basic and acidic residues" evidence="4">
    <location>
        <begin position="576"/>
        <end position="605"/>
    </location>
</feature>
<dbReference type="PANTHER" id="PTHR23236:SF119">
    <property type="entry name" value="NUCLEAR RNA-BINDING PROTEIN SART-3"/>
    <property type="match status" value="1"/>
</dbReference>
<feature type="compositionally biased region" description="Basic and acidic residues" evidence="4">
    <location>
        <begin position="301"/>
        <end position="336"/>
    </location>
</feature>
<gene>
    <name evidence="6" type="ORF">ZHAS_00005227</name>
</gene>
<dbReference type="InterPro" id="IPR012677">
    <property type="entry name" value="Nucleotide-bd_a/b_plait_sf"/>
</dbReference>
<keyword evidence="1" id="KW-0677">Repeat</keyword>
<dbReference type="GO" id="GO:0003723">
    <property type="term" value="F:RNA binding"/>
    <property type="evidence" value="ECO:0007669"/>
    <property type="project" value="UniProtKB-UniRule"/>
</dbReference>
<feature type="compositionally biased region" description="Pro residues" evidence="4">
    <location>
        <begin position="376"/>
        <end position="386"/>
    </location>
</feature>
<keyword evidence="8" id="KW-1185">Reference proteome</keyword>
<dbReference type="InterPro" id="IPR035979">
    <property type="entry name" value="RBD_domain_sf"/>
</dbReference>
<organism evidence="6">
    <name type="scientific">Anopheles sinensis</name>
    <name type="common">Mosquito</name>
    <dbReference type="NCBI Taxonomy" id="74873"/>
    <lineage>
        <taxon>Eukaryota</taxon>
        <taxon>Metazoa</taxon>
        <taxon>Ecdysozoa</taxon>
        <taxon>Arthropoda</taxon>
        <taxon>Hexapoda</taxon>
        <taxon>Insecta</taxon>
        <taxon>Pterygota</taxon>
        <taxon>Neoptera</taxon>
        <taxon>Endopterygota</taxon>
        <taxon>Diptera</taxon>
        <taxon>Nematocera</taxon>
        <taxon>Culicoidea</taxon>
        <taxon>Culicidae</taxon>
        <taxon>Anophelinae</taxon>
        <taxon>Anopheles</taxon>
    </lineage>
</organism>
<dbReference type="VEuPathDB" id="VectorBase:ASIC005227"/>
<dbReference type="STRING" id="74873.A0A084VIW2"/>
<feature type="compositionally biased region" description="Basic and acidic residues" evidence="4">
    <location>
        <begin position="557"/>
        <end position="568"/>
    </location>
</feature>
<accession>A0A084VIW2</accession>
<evidence type="ECO:0000256" key="2">
    <source>
        <dbReference type="ARBA" id="ARBA00022884"/>
    </source>
</evidence>
<dbReference type="SMART" id="SM00360">
    <property type="entry name" value="RRM"/>
    <property type="match status" value="1"/>
</dbReference>
<evidence type="ECO:0000256" key="4">
    <source>
        <dbReference type="SAM" id="MobiDB-lite"/>
    </source>
</evidence>
<evidence type="ECO:0000313" key="8">
    <source>
        <dbReference type="Proteomes" id="UP000030765"/>
    </source>
</evidence>
<feature type="compositionally biased region" description="Basic and acidic residues" evidence="4">
    <location>
        <begin position="437"/>
        <end position="470"/>
    </location>
</feature>
<feature type="domain" description="RRM" evidence="5">
    <location>
        <begin position="123"/>
        <end position="200"/>
    </location>
</feature>
<dbReference type="SUPFAM" id="SSF54928">
    <property type="entry name" value="RNA-binding domain, RBD"/>
    <property type="match status" value="1"/>
</dbReference>
<dbReference type="EnsemblMetazoa" id="ASIC005227-RA">
    <property type="protein sequence ID" value="ASIC005227-PA"/>
    <property type="gene ID" value="ASIC005227"/>
</dbReference>
<evidence type="ECO:0000313" key="6">
    <source>
        <dbReference type="EMBL" id="KFB37906.1"/>
    </source>
</evidence>
<evidence type="ECO:0000259" key="5">
    <source>
        <dbReference type="PROSITE" id="PS50102"/>
    </source>
</evidence>
<dbReference type="EMBL" id="KE524855">
    <property type="protein sequence ID" value="KFB37906.1"/>
    <property type="molecule type" value="Genomic_DNA"/>
</dbReference>
<protein>
    <submittedName>
        <fullName evidence="6">AGAP000525-PA-like protein</fullName>
    </submittedName>
</protein>
<reference evidence="6 8" key="1">
    <citation type="journal article" date="2014" name="BMC Genomics">
        <title>Genome sequence of Anopheles sinensis provides insight into genetics basis of mosquito competence for malaria parasites.</title>
        <authorList>
            <person name="Zhou D."/>
            <person name="Zhang D."/>
            <person name="Ding G."/>
            <person name="Shi L."/>
            <person name="Hou Q."/>
            <person name="Ye Y."/>
            <person name="Xu Y."/>
            <person name="Zhou H."/>
            <person name="Xiong C."/>
            <person name="Li S."/>
            <person name="Yu J."/>
            <person name="Hong S."/>
            <person name="Yu X."/>
            <person name="Zou P."/>
            <person name="Chen C."/>
            <person name="Chang X."/>
            <person name="Wang W."/>
            <person name="Lv Y."/>
            <person name="Sun Y."/>
            <person name="Ma L."/>
            <person name="Shen B."/>
            <person name="Zhu C."/>
        </authorList>
    </citation>
    <scope>NUCLEOTIDE SEQUENCE [LARGE SCALE GENOMIC DNA]</scope>
</reference>
<dbReference type="PANTHER" id="PTHR23236">
    <property type="entry name" value="EUKARYOTIC TRANSLATION INITIATION FACTOR 4B/4H"/>
    <property type="match status" value="1"/>
</dbReference>
<dbReference type="OrthoDB" id="1748655at2759"/>
<dbReference type="Gene3D" id="3.30.70.330">
    <property type="match status" value="1"/>
</dbReference>
<dbReference type="EMBL" id="ATLV01013411">
    <property type="status" value="NOT_ANNOTATED_CDS"/>
    <property type="molecule type" value="Genomic_DNA"/>
</dbReference>
<dbReference type="VEuPathDB" id="VectorBase:ASIS004642"/>
<name>A0A084VIW2_ANOSI</name>
<proteinExistence type="predicted"/>